<dbReference type="InterPro" id="IPR046341">
    <property type="entry name" value="SET_dom_sf"/>
</dbReference>
<dbReference type="InterPro" id="IPR052097">
    <property type="entry name" value="SET-MYND_domain_protein"/>
</dbReference>
<dbReference type="Proteomes" id="UP001497525">
    <property type="component" value="Unassembled WGS sequence"/>
</dbReference>
<evidence type="ECO:0000256" key="8">
    <source>
        <dbReference type="ARBA" id="ARBA00048985"/>
    </source>
</evidence>
<dbReference type="SUPFAM" id="SSF48452">
    <property type="entry name" value="TPR-like"/>
    <property type="match status" value="1"/>
</dbReference>
<keyword evidence="7" id="KW-0539">Nucleus</keyword>
<dbReference type="PROSITE" id="PS50280">
    <property type="entry name" value="SET"/>
    <property type="match status" value="1"/>
</dbReference>
<comment type="caution">
    <text evidence="10">The sequence shown here is derived from an EMBL/GenBank/DDBJ whole genome shotgun (WGS) entry which is preliminary data.</text>
</comment>
<keyword evidence="4" id="KW-0489">Methyltransferase</keyword>
<evidence type="ECO:0000256" key="5">
    <source>
        <dbReference type="ARBA" id="ARBA00022679"/>
    </source>
</evidence>
<gene>
    <name evidence="10" type="ORF">CDAUBV1_LOCUS7812</name>
</gene>
<dbReference type="EMBL" id="CAXLJL010000201">
    <property type="protein sequence ID" value="CAL5134433.1"/>
    <property type="molecule type" value="Genomic_DNA"/>
</dbReference>
<dbReference type="InterPro" id="IPR044421">
    <property type="entry name" value="SMYD4_SET"/>
</dbReference>
<dbReference type="Gene3D" id="1.10.220.160">
    <property type="match status" value="1"/>
</dbReference>
<dbReference type="CDD" id="cd10536">
    <property type="entry name" value="SET_SMYD4"/>
    <property type="match status" value="1"/>
</dbReference>
<feature type="domain" description="SET" evidence="9">
    <location>
        <begin position="272"/>
        <end position="578"/>
    </location>
</feature>
<dbReference type="Pfam" id="PF00856">
    <property type="entry name" value="SET"/>
    <property type="match status" value="1"/>
</dbReference>
<dbReference type="GO" id="GO:0005634">
    <property type="term" value="C:nucleus"/>
    <property type="evidence" value="ECO:0007669"/>
    <property type="project" value="UniProtKB-SubCell"/>
</dbReference>
<dbReference type="PANTHER" id="PTHR46165:SF2">
    <property type="entry name" value="SET AND MYND DOMAIN-CONTAINING PROTEIN 4"/>
    <property type="match status" value="1"/>
</dbReference>
<evidence type="ECO:0000313" key="10">
    <source>
        <dbReference type="EMBL" id="CAL5134433.1"/>
    </source>
</evidence>
<evidence type="ECO:0000313" key="11">
    <source>
        <dbReference type="Proteomes" id="UP001497525"/>
    </source>
</evidence>
<dbReference type="GO" id="GO:0042826">
    <property type="term" value="F:histone deacetylase binding"/>
    <property type="evidence" value="ECO:0007669"/>
    <property type="project" value="TreeGrafter"/>
</dbReference>
<keyword evidence="5" id="KW-0808">Transferase</keyword>
<dbReference type="PANTHER" id="PTHR46165">
    <property type="entry name" value="SET AND MYND DOMAIN-CONTAINING PROTEIN 4"/>
    <property type="match status" value="1"/>
</dbReference>
<keyword evidence="6" id="KW-0949">S-adenosyl-L-methionine</keyword>
<dbReference type="InterPro" id="IPR001214">
    <property type="entry name" value="SET_dom"/>
</dbReference>
<dbReference type="Gene3D" id="6.10.140.2220">
    <property type="match status" value="1"/>
</dbReference>
<evidence type="ECO:0000256" key="6">
    <source>
        <dbReference type="ARBA" id="ARBA00022691"/>
    </source>
</evidence>
<dbReference type="AlphaFoldDB" id="A0AAV2TDE0"/>
<dbReference type="Gene3D" id="2.170.270.10">
    <property type="entry name" value="SET domain"/>
    <property type="match status" value="1"/>
</dbReference>
<dbReference type="GO" id="GO:0008168">
    <property type="term" value="F:methyltransferase activity"/>
    <property type="evidence" value="ECO:0007669"/>
    <property type="project" value="UniProtKB-KW"/>
</dbReference>
<accession>A0AAV2TDE0</accession>
<dbReference type="SUPFAM" id="SSF82199">
    <property type="entry name" value="SET domain"/>
    <property type="match status" value="1"/>
</dbReference>
<dbReference type="GO" id="GO:0005737">
    <property type="term" value="C:cytoplasm"/>
    <property type="evidence" value="ECO:0007669"/>
    <property type="project" value="UniProtKB-SubCell"/>
</dbReference>
<comment type="subcellular location">
    <subcellularLocation>
        <location evidence="2">Cytoplasm</location>
    </subcellularLocation>
    <subcellularLocation>
        <location evidence="1">Nucleus</location>
    </subcellularLocation>
</comment>
<sequence length="806" mass="91249">MYNHKSDSASLLWSRLVDNELKRVVTDPHLKLRVLSKHINPNQFPEHDPVVSEAHSSTEAAAFYKNVLSYVSEDASDALRRLPDFIDDLASGNVDMKSTSKAAHYRRLGNQLFKVGDMANAATAYRTGLLHAPAAYPYSTARASGLELSVEAALLHGNLSAVLAHKQLWSECLWEANIALELHLLRSATDKAHLQTMNRLWSRVKKCCTCLKLESLPNLAQISSPNLELVTLIRENFLSWSFPDRTNSNSECQFNVPVPQYGYNEMYPGLSAGLKVENSIKKGRHVVATKDFQPGDVIAAEPACGWYMPPNGVEPGYLPGALLLLPAQRMNRCTACLAPLQAVGFVCPDCLDAAYCAPPSECFKEHCSQFDASNRSSQWRFTQPRWHSAECRFMFLLNSTGLGHPSFRIAWLLRFAQKQPQTRSSVTVDSLVDHYKKFVPEDLFQYALTAWLLSCLMAKCATYDDRLTSENAKLVDGLRCFDILRRLQCNAHAVVEIQEECPLEGDLQGNDLSLTREQTPFPPRRLEQVRMATGLFPCISMFNHSCDPSIFNTFEGPYLIVRCIKPIKQADEVRNCYGPHYLHHPSADSRRQLLRQQYFFDCDCVQCAHPKCQCAKEVTDEARESWNKACDEVLSNCYLPTTFDELQQRIRTLEQRGTVRCDKCSDHWWPTEDSLGSLMDAIGRRYLSFANETSEPACRMNLNTLGLWCLQQSVSWTYRFFGLNSSEYLWEVVNLIRVTIFLFKKWPSYCGDVVDKLPPPDAEAIPSSPKALCARLNQVARIFYGEVKASELLTRFMPSSFIDTKL</sequence>
<dbReference type="GO" id="GO:0032259">
    <property type="term" value="P:methylation"/>
    <property type="evidence" value="ECO:0007669"/>
    <property type="project" value="UniProtKB-KW"/>
</dbReference>
<evidence type="ECO:0000256" key="1">
    <source>
        <dbReference type="ARBA" id="ARBA00004123"/>
    </source>
</evidence>
<protein>
    <recommendedName>
        <fullName evidence="9">SET domain-containing protein</fullName>
    </recommendedName>
</protein>
<proteinExistence type="predicted"/>
<evidence type="ECO:0000256" key="2">
    <source>
        <dbReference type="ARBA" id="ARBA00004496"/>
    </source>
</evidence>
<evidence type="ECO:0000256" key="3">
    <source>
        <dbReference type="ARBA" id="ARBA00022490"/>
    </source>
</evidence>
<comment type="catalytic activity">
    <reaction evidence="8">
        <text>L-lysyl-[protein] + S-adenosyl-L-methionine = N(6)-methyl-L-lysyl-[protein] + S-adenosyl-L-homocysteine + H(+)</text>
        <dbReference type="Rhea" id="RHEA:51736"/>
        <dbReference type="Rhea" id="RHEA-COMP:9752"/>
        <dbReference type="Rhea" id="RHEA-COMP:13053"/>
        <dbReference type="ChEBI" id="CHEBI:15378"/>
        <dbReference type="ChEBI" id="CHEBI:29969"/>
        <dbReference type="ChEBI" id="CHEBI:57856"/>
        <dbReference type="ChEBI" id="CHEBI:59789"/>
        <dbReference type="ChEBI" id="CHEBI:61929"/>
    </reaction>
</comment>
<evidence type="ECO:0000256" key="4">
    <source>
        <dbReference type="ARBA" id="ARBA00022603"/>
    </source>
</evidence>
<dbReference type="Gene3D" id="1.25.40.10">
    <property type="entry name" value="Tetratricopeptide repeat domain"/>
    <property type="match status" value="1"/>
</dbReference>
<reference evidence="10" key="1">
    <citation type="submission" date="2024-06" db="EMBL/GenBank/DDBJ databases">
        <authorList>
            <person name="Liu X."/>
            <person name="Lenzi L."/>
            <person name="Haldenby T S."/>
            <person name="Uol C."/>
        </authorList>
    </citation>
    <scope>NUCLEOTIDE SEQUENCE</scope>
</reference>
<keyword evidence="3" id="KW-0963">Cytoplasm</keyword>
<evidence type="ECO:0000259" key="9">
    <source>
        <dbReference type="PROSITE" id="PS50280"/>
    </source>
</evidence>
<evidence type="ECO:0000256" key="7">
    <source>
        <dbReference type="ARBA" id="ARBA00023242"/>
    </source>
</evidence>
<name>A0AAV2TDE0_CALDB</name>
<organism evidence="10 11">
    <name type="scientific">Calicophoron daubneyi</name>
    <name type="common">Rumen fluke</name>
    <name type="synonym">Paramphistomum daubneyi</name>
    <dbReference type="NCBI Taxonomy" id="300641"/>
    <lineage>
        <taxon>Eukaryota</taxon>
        <taxon>Metazoa</taxon>
        <taxon>Spiralia</taxon>
        <taxon>Lophotrochozoa</taxon>
        <taxon>Platyhelminthes</taxon>
        <taxon>Trematoda</taxon>
        <taxon>Digenea</taxon>
        <taxon>Plagiorchiida</taxon>
        <taxon>Pronocephalata</taxon>
        <taxon>Paramphistomoidea</taxon>
        <taxon>Paramphistomidae</taxon>
        <taxon>Calicophoron</taxon>
    </lineage>
</organism>
<dbReference type="InterPro" id="IPR011990">
    <property type="entry name" value="TPR-like_helical_dom_sf"/>
</dbReference>